<dbReference type="GO" id="GO:0004983">
    <property type="term" value="F:neuropeptide Y receptor activity"/>
    <property type="evidence" value="ECO:0007669"/>
    <property type="project" value="InterPro"/>
</dbReference>
<evidence type="ECO:0000256" key="1">
    <source>
        <dbReference type="ARBA" id="ARBA00004141"/>
    </source>
</evidence>
<evidence type="ECO:0000313" key="14">
    <source>
        <dbReference type="WBParaSite" id="maker-uti_cns_0005411-snap-gene-0.8-mRNA-1"/>
    </source>
</evidence>
<dbReference type="SUPFAM" id="SSF81321">
    <property type="entry name" value="Family A G protein-coupled receptor-like"/>
    <property type="match status" value="1"/>
</dbReference>
<evidence type="ECO:0000256" key="2">
    <source>
        <dbReference type="ARBA" id="ARBA00010663"/>
    </source>
</evidence>
<keyword evidence="7 9" id="KW-0675">Receptor</keyword>
<evidence type="ECO:0000256" key="6">
    <source>
        <dbReference type="ARBA" id="ARBA00023136"/>
    </source>
</evidence>
<evidence type="ECO:0000256" key="3">
    <source>
        <dbReference type="ARBA" id="ARBA00022692"/>
    </source>
</evidence>
<evidence type="ECO:0000256" key="10">
    <source>
        <dbReference type="SAM" id="MobiDB-lite"/>
    </source>
</evidence>
<keyword evidence="13" id="KW-1185">Reference proteome</keyword>
<evidence type="ECO:0000256" key="5">
    <source>
        <dbReference type="ARBA" id="ARBA00023040"/>
    </source>
</evidence>
<comment type="subcellular location">
    <subcellularLocation>
        <location evidence="1">Membrane</location>
        <topology evidence="1">Multi-pass membrane protein</topology>
    </subcellularLocation>
</comment>
<dbReference type="PROSITE" id="PS00237">
    <property type="entry name" value="G_PROTEIN_RECEP_F1_1"/>
    <property type="match status" value="1"/>
</dbReference>
<keyword evidence="8 9" id="KW-0807">Transducer</keyword>
<comment type="similarity">
    <text evidence="2 9">Belongs to the G-protein coupled receptor 1 family.</text>
</comment>
<evidence type="ECO:0000256" key="4">
    <source>
        <dbReference type="ARBA" id="ARBA00022989"/>
    </source>
</evidence>
<proteinExistence type="inferred from homology"/>
<dbReference type="InterPro" id="IPR000611">
    <property type="entry name" value="NPY_rcpt"/>
</dbReference>
<feature type="compositionally biased region" description="Basic and acidic residues" evidence="10">
    <location>
        <begin position="400"/>
        <end position="409"/>
    </location>
</feature>
<feature type="region of interest" description="Disordered" evidence="10">
    <location>
        <begin position="393"/>
        <end position="431"/>
    </location>
</feature>
<dbReference type="PROSITE" id="PS50262">
    <property type="entry name" value="G_PROTEIN_RECEP_F1_2"/>
    <property type="match status" value="1"/>
</dbReference>
<evidence type="ECO:0000256" key="7">
    <source>
        <dbReference type="ARBA" id="ARBA00023170"/>
    </source>
</evidence>
<feature type="transmembrane region" description="Helical" evidence="11">
    <location>
        <begin position="286"/>
        <end position="304"/>
    </location>
</feature>
<dbReference type="AlphaFoldDB" id="A0A1I8HC81"/>
<dbReference type="InterPro" id="IPR000276">
    <property type="entry name" value="GPCR_Rhodpsn"/>
</dbReference>
<dbReference type="PANTHER" id="PTHR24235">
    <property type="entry name" value="NEUROPEPTIDE Y RECEPTOR"/>
    <property type="match status" value="1"/>
</dbReference>
<evidence type="ECO:0000256" key="8">
    <source>
        <dbReference type="ARBA" id="ARBA00023224"/>
    </source>
</evidence>
<dbReference type="PRINTS" id="PR00237">
    <property type="entry name" value="GPCRRHODOPSN"/>
</dbReference>
<dbReference type="Gene3D" id="1.20.1070.10">
    <property type="entry name" value="Rhodopsin 7-helix transmembrane proteins"/>
    <property type="match status" value="1"/>
</dbReference>
<dbReference type="WBParaSite" id="maker-uti_cns_0005411-snap-gene-0.8-mRNA-1">
    <property type="protein sequence ID" value="maker-uti_cns_0005411-snap-gene-0.8-mRNA-1"/>
    <property type="gene ID" value="maker-uti_cns_0005411-snap-gene-0.8"/>
</dbReference>
<evidence type="ECO:0000313" key="13">
    <source>
        <dbReference type="Proteomes" id="UP000095280"/>
    </source>
</evidence>
<evidence type="ECO:0000259" key="12">
    <source>
        <dbReference type="PROSITE" id="PS50262"/>
    </source>
</evidence>
<evidence type="ECO:0000256" key="11">
    <source>
        <dbReference type="SAM" id="Phobius"/>
    </source>
</evidence>
<feature type="transmembrane region" description="Helical" evidence="11">
    <location>
        <begin position="344"/>
        <end position="368"/>
    </location>
</feature>
<feature type="transmembrane region" description="Helical" evidence="11">
    <location>
        <begin position="226"/>
        <end position="249"/>
    </location>
</feature>
<feature type="domain" description="G-protein coupled receptors family 1 profile" evidence="12">
    <location>
        <begin position="73"/>
        <end position="365"/>
    </location>
</feature>
<dbReference type="PRINTS" id="PR01012">
    <property type="entry name" value="NRPEPTIDEYR"/>
</dbReference>
<organism evidence="13 14">
    <name type="scientific">Macrostomum lignano</name>
    <dbReference type="NCBI Taxonomy" id="282301"/>
    <lineage>
        <taxon>Eukaryota</taxon>
        <taxon>Metazoa</taxon>
        <taxon>Spiralia</taxon>
        <taxon>Lophotrochozoa</taxon>
        <taxon>Platyhelminthes</taxon>
        <taxon>Rhabditophora</taxon>
        <taxon>Macrostomorpha</taxon>
        <taxon>Macrostomida</taxon>
        <taxon>Macrostomidae</taxon>
        <taxon>Macrostomum</taxon>
    </lineage>
</organism>
<protein>
    <submittedName>
        <fullName evidence="14">G_PROTEIN_RECEP_F1_2 domain-containing protein</fullName>
    </submittedName>
</protein>
<feature type="transmembrane region" description="Helical" evidence="11">
    <location>
        <begin position="59"/>
        <end position="82"/>
    </location>
</feature>
<name>A0A1I8HC81_9PLAT</name>
<keyword evidence="4 11" id="KW-1133">Transmembrane helix</keyword>
<dbReference type="InterPro" id="IPR017452">
    <property type="entry name" value="GPCR_Rhodpsn_7TM"/>
</dbReference>
<sequence length="431" mass="47707">SPNSSAAACLHHLQQNRLFDVQPLLQFYLCRNQTGFVKQVIGQAERERLQELHQLRLPLLATFLCLMAFGASGNALLVLAVWRRPGMRTMTNLLVLNLAVSDFVLCSLTQPCNIRRLLFPELGWESGLALCKLVNGLTGLNLFASTFSVAAIAVDRCQVVLQPGPSEPARRRSRLVLPAIWVAAAVAASPLLWFAELADDATWLSGGRREICAERAGSSADRLLKVAYSCASLCLQYAAPLVALLQAFARIRGRLSRRLTSSRCACSLTPLQQMRQQVESRRRRRANCLLGGVALLFGLSWLPLSLSNLLHDVKLWQIDLRHDEVSFSEAEGRVAQADLGFSALVAQSLCLLAVLASACANPLLYGFFNESLRCELRDLLLPRCCCRQRRRFSDQPTSRDGTRRGEHKPMSLQTPMRTAGDSPVLQQDSQL</sequence>
<reference evidence="14" key="1">
    <citation type="submission" date="2016-11" db="UniProtKB">
        <authorList>
            <consortium name="WormBaseParasite"/>
        </authorList>
    </citation>
    <scope>IDENTIFICATION</scope>
</reference>
<dbReference type="Pfam" id="PF00001">
    <property type="entry name" value="7tm_1"/>
    <property type="match status" value="1"/>
</dbReference>
<keyword evidence="5 9" id="KW-0297">G-protein coupled receptor</keyword>
<dbReference type="GO" id="GO:0016020">
    <property type="term" value="C:membrane"/>
    <property type="evidence" value="ECO:0007669"/>
    <property type="project" value="UniProtKB-SubCell"/>
</dbReference>
<feature type="transmembrane region" description="Helical" evidence="11">
    <location>
        <begin position="175"/>
        <end position="195"/>
    </location>
</feature>
<keyword evidence="6 11" id="KW-0472">Membrane</keyword>
<accession>A0A1I8HC81</accession>
<keyword evidence="3 9" id="KW-0812">Transmembrane</keyword>
<evidence type="ECO:0000256" key="9">
    <source>
        <dbReference type="RuleBase" id="RU000688"/>
    </source>
</evidence>
<dbReference type="Proteomes" id="UP000095280">
    <property type="component" value="Unplaced"/>
</dbReference>
<dbReference type="PANTHER" id="PTHR24235:SF12">
    <property type="entry name" value="G-PROTEIN COUPLED RECEPTORS FAMILY 1 PROFILE DOMAIN-CONTAINING PROTEIN"/>
    <property type="match status" value="1"/>
</dbReference>